<dbReference type="AlphaFoldDB" id="A0A0D2GHZ0"/>
<keyword evidence="9" id="KW-1185">Reference proteome</keyword>
<dbReference type="GO" id="GO:0000981">
    <property type="term" value="F:DNA-binding transcription factor activity, RNA polymerase II-specific"/>
    <property type="evidence" value="ECO:0007669"/>
    <property type="project" value="InterPro"/>
</dbReference>
<dbReference type="InterPro" id="IPR007219">
    <property type="entry name" value="XnlR_reg_dom"/>
</dbReference>
<dbReference type="InterPro" id="IPR036864">
    <property type="entry name" value="Zn2-C6_fun-type_DNA-bd_sf"/>
</dbReference>
<dbReference type="SMART" id="SM00066">
    <property type="entry name" value="GAL4"/>
    <property type="match status" value="1"/>
</dbReference>
<evidence type="ECO:0000256" key="2">
    <source>
        <dbReference type="ARBA" id="ARBA00023015"/>
    </source>
</evidence>
<dbReference type="PANTHER" id="PTHR46910">
    <property type="entry name" value="TRANSCRIPTION FACTOR PDR1"/>
    <property type="match status" value="1"/>
</dbReference>
<dbReference type="CDD" id="cd00067">
    <property type="entry name" value="GAL4"/>
    <property type="match status" value="1"/>
</dbReference>
<dbReference type="Pfam" id="PF04082">
    <property type="entry name" value="Fungal_trans"/>
    <property type="match status" value="1"/>
</dbReference>
<evidence type="ECO:0000256" key="3">
    <source>
        <dbReference type="ARBA" id="ARBA00023125"/>
    </source>
</evidence>
<keyword evidence="3" id="KW-0238">DNA-binding</keyword>
<dbReference type="GeneID" id="27694474"/>
<evidence type="ECO:0000256" key="1">
    <source>
        <dbReference type="ARBA" id="ARBA00022723"/>
    </source>
</evidence>
<organism evidence="8 9">
    <name type="scientific">Cladophialophora bantiana (strain ATCC 10958 / CBS 173.52 / CDC B-1940 / NIH 8579)</name>
    <name type="common">Xylohypha bantiana</name>
    <dbReference type="NCBI Taxonomy" id="1442370"/>
    <lineage>
        <taxon>Eukaryota</taxon>
        <taxon>Fungi</taxon>
        <taxon>Dikarya</taxon>
        <taxon>Ascomycota</taxon>
        <taxon>Pezizomycotina</taxon>
        <taxon>Eurotiomycetes</taxon>
        <taxon>Chaetothyriomycetidae</taxon>
        <taxon>Chaetothyriales</taxon>
        <taxon>Herpotrichiellaceae</taxon>
        <taxon>Cladophialophora</taxon>
    </lineage>
</organism>
<name>A0A0D2GHZ0_CLAB1</name>
<dbReference type="VEuPathDB" id="FungiDB:Z519_01546"/>
<dbReference type="EMBL" id="KN846981">
    <property type="protein sequence ID" value="KIW97962.1"/>
    <property type="molecule type" value="Genomic_DNA"/>
</dbReference>
<accession>A0A0D2GHZ0</accession>
<protein>
    <recommendedName>
        <fullName evidence="7">Zn(2)-C6 fungal-type domain-containing protein</fullName>
    </recommendedName>
</protein>
<dbReference type="RefSeq" id="XP_016624631.1">
    <property type="nucleotide sequence ID" value="XM_016759303.1"/>
</dbReference>
<gene>
    <name evidence="8" type="ORF">Z519_01546</name>
</gene>
<dbReference type="PANTHER" id="PTHR46910:SF13">
    <property type="entry name" value="SPECIFIC TRANSCRIPTION FACTOR, PUTATIVE (AFU_ORTHOLOGUE AFUA_4G06190)-RELATED"/>
    <property type="match status" value="1"/>
</dbReference>
<dbReference type="OrthoDB" id="39175at2759"/>
<evidence type="ECO:0000313" key="8">
    <source>
        <dbReference type="EMBL" id="KIW97962.1"/>
    </source>
</evidence>
<evidence type="ECO:0000259" key="7">
    <source>
        <dbReference type="PROSITE" id="PS50048"/>
    </source>
</evidence>
<dbReference type="SUPFAM" id="SSF57701">
    <property type="entry name" value="Zn2/Cys6 DNA-binding domain"/>
    <property type="match status" value="1"/>
</dbReference>
<dbReference type="Pfam" id="PF00172">
    <property type="entry name" value="Zn_clus"/>
    <property type="match status" value="1"/>
</dbReference>
<evidence type="ECO:0000256" key="5">
    <source>
        <dbReference type="ARBA" id="ARBA00023242"/>
    </source>
</evidence>
<dbReference type="GO" id="GO:0003677">
    <property type="term" value="F:DNA binding"/>
    <property type="evidence" value="ECO:0007669"/>
    <property type="project" value="UniProtKB-KW"/>
</dbReference>
<dbReference type="GO" id="GO:0008270">
    <property type="term" value="F:zinc ion binding"/>
    <property type="evidence" value="ECO:0007669"/>
    <property type="project" value="InterPro"/>
</dbReference>
<dbReference type="SMART" id="SM00906">
    <property type="entry name" value="Fungal_trans"/>
    <property type="match status" value="1"/>
</dbReference>
<reference evidence="8" key="1">
    <citation type="submission" date="2015-01" db="EMBL/GenBank/DDBJ databases">
        <title>The Genome Sequence of Cladophialophora bantiana CBS 173.52.</title>
        <authorList>
            <consortium name="The Broad Institute Genomics Platform"/>
            <person name="Cuomo C."/>
            <person name="de Hoog S."/>
            <person name="Gorbushina A."/>
            <person name="Stielow B."/>
            <person name="Teixiera M."/>
            <person name="Abouelleil A."/>
            <person name="Chapman S.B."/>
            <person name="Priest M."/>
            <person name="Young S.K."/>
            <person name="Wortman J."/>
            <person name="Nusbaum C."/>
            <person name="Birren B."/>
        </authorList>
    </citation>
    <scope>NUCLEOTIDE SEQUENCE [LARGE SCALE GENOMIC DNA]</scope>
    <source>
        <strain evidence="8">CBS 173.52</strain>
    </source>
</reference>
<evidence type="ECO:0000256" key="6">
    <source>
        <dbReference type="SAM" id="Coils"/>
    </source>
</evidence>
<feature type="coiled-coil region" evidence="6">
    <location>
        <begin position="95"/>
        <end position="122"/>
    </location>
</feature>
<dbReference type="PROSITE" id="PS00463">
    <property type="entry name" value="ZN2_CY6_FUNGAL_1"/>
    <property type="match status" value="1"/>
</dbReference>
<dbReference type="PROSITE" id="PS50048">
    <property type="entry name" value="ZN2_CY6_FUNGAL_2"/>
    <property type="match status" value="1"/>
</dbReference>
<feature type="domain" description="Zn(2)-C6 fungal-type" evidence="7">
    <location>
        <begin position="53"/>
        <end position="82"/>
    </location>
</feature>
<dbReference type="CDD" id="cd12148">
    <property type="entry name" value="fungal_TF_MHR"/>
    <property type="match status" value="1"/>
</dbReference>
<keyword evidence="5" id="KW-0539">Nucleus</keyword>
<keyword evidence="4" id="KW-0804">Transcription</keyword>
<dbReference type="InterPro" id="IPR001138">
    <property type="entry name" value="Zn2Cys6_DnaBD"/>
</dbReference>
<evidence type="ECO:0000256" key="4">
    <source>
        <dbReference type="ARBA" id="ARBA00023163"/>
    </source>
</evidence>
<keyword evidence="2" id="KW-0805">Transcription regulation</keyword>
<dbReference type="HOGENOM" id="CLU_008828_1_2_1"/>
<dbReference type="Gene3D" id="4.10.240.10">
    <property type="entry name" value="Zn(2)-C6 fungal-type DNA-binding domain"/>
    <property type="match status" value="1"/>
</dbReference>
<keyword evidence="6" id="KW-0175">Coiled coil</keyword>
<dbReference type="GO" id="GO:0006351">
    <property type="term" value="P:DNA-templated transcription"/>
    <property type="evidence" value="ECO:0007669"/>
    <property type="project" value="InterPro"/>
</dbReference>
<proteinExistence type="predicted"/>
<sequence length="753" mass="84483">MGDLDHARSRIMNQTTMMGDLHPSEHVSVMVEAPPTYLNRPVRGKRTRYAPKACEECKRRKVKCDGKSPCHQCTRSFFRCNYAERTRPGRPASDLNLLKRRLEMLQEQVSALASQRQNEEARGVKENPQLHAFITDCDSRCPSHVSNPTLPQAGSQHTMWSAASNYPPWSGHGSSLSFRATAATSISRTGVHSTSNQTDTVSVRCPAFGSEDVPCSPLLRISEDETIRLIGVYEAECGLLYPFLDLTAIRQLAHSLLSQAHGGISSASRSERTSRENVTLEMIVAIALVIEGRGQSTSSTSMLDDVEAEMDFRPCGASIDVRFLETLTLMSIYQFYRDEEMLAWRTIGLAARAAIEMGLHLREPPFECGKERDRTNRLFWCIYALDRRWSLGTGLPFALHEEDIDPSLPEPRDSPPHLFTSMIACSRIGSKIWKASLNLDHFLQPAKREDTAFLEYQVRQWYDSLSPELRFNPNDDLVIESLSPAMNRHRILFYLRMNHMRMLIHRRSLLTPNTITADPTREGAQLAVDLARESILLLDKLHRISALYSAHQTCFNYFLYSALTLIFLAVCHAKTQFYEYCRQEFLLALDLIGGVSARSHLARKLWKTIKHLKVVGPKLGILAYMDTADGEGGGPGGNGQTYVPPRDEHQVFAGQGQQVYGHAAPSVRMDFGTQTRQADGLHVPISNGSPSLFAHECAVDGGQLSSELSGLFLAIEPRYDPMPLQLMGQYQRTAEPAWAGTAEDLSRSLWNYF</sequence>
<keyword evidence="1" id="KW-0479">Metal-binding</keyword>
<dbReference type="InterPro" id="IPR050987">
    <property type="entry name" value="AtrR-like"/>
</dbReference>
<evidence type="ECO:0000313" key="9">
    <source>
        <dbReference type="Proteomes" id="UP000053789"/>
    </source>
</evidence>
<dbReference type="Proteomes" id="UP000053789">
    <property type="component" value="Unassembled WGS sequence"/>
</dbReference>